<protein>
    <submittedName>
        <fullName evidence="8">Rdd family protein</fullName>
    </submittedName>
</protein>
<dbReference type="STRING" id="56780.SYN_02280"/>
<keyword evidence="4 6" id="KW-1133">Transmembrane helix</keyword>
<proteinExistence type="predicted"/>
<evidence type="ECO:0000259" key="7">
    <source>
        <dbReference type="Pfam" id="PF06271"/>
    </source>
</evidence>
<evidence type="ECO:0000256" key="1">
    <source>
        <dbReference type="ARBA" id="ARBA00004651"/>
    </source>
</evidence>
<evidence type="ECO:0000256" key="3">
    <source>
        <dbReference type="ARBA" id="ARBA00022692"/>
    </source>
</evidence>
<keyword evidence="2" id="KW-1003">Cell membrane</keyword>
<feature type="transmembrane region" description="Helical" evidence="6">
    <location>
        <begin position="107"/>
        <end position="126"/>
    </location>
</feature>
<dbReference type="EMBL" id="CP000252">
    <property type="protein sequence ID" value="ABC76446.1"/>
    <property type="molecule type" value="Genomic_DNA"/>
</dbReference>
<feature type="transmembrane region" description="Helical" evidence="6">
    <location>
        <begin position="54"/>
        <end position="75"/>
    </location>
</feature>
<keyword evidence="9" id="KW-1185">Reference proteome</keyword>
<organism evidence="8 9">
    <name type="scientific">Syntrophus aciditrophicus (strain SB)</name>
    <dbReference type="NCBI Taxonomy" id="56780"/>
    <lineage>
        <taxon>Bacteria</taxon>
        <taxon>Pseudomonadati</taxon>
        <taxon>Thermodesulfobacteriota</taxon>
        <taxon>Syntrophia</taxon>
        <taxon>Syntrophales</taxon>
        <taxon>Syntrophaceae</taxon>
        <taxon>Syntrophus</taxon>
    </lineage>
</organism>
<dbReference type="InterPro" id="IPR010432">
    <property type="entry name" value="RDD"/>
</dbReference>
<dbReference type="InParanoid" id="Q2LQT9"/>
<dbReference type="PANTHER" id="PTHR36115">
    <property type="entry name" value="PROLINE-RICH ANTIGEN HOMOLOG-RELATED"/>
    <property type="match status" value="1"/>
</dbReference>
<evidence type="ECO:0000313" key="9">
    <source>
        <dbReference type="Proteomes" id="UP000001933"/>
    </source>
</evidence>
<evidence type="ECO:0000256" key="6">
    <source>
        <dbReference type="SAM" id="Phobius"/>
    </source>
</evidence>
<reference evidence="8 9" key="1">
    <citation type="journal article" date="2007" name="Proc. Natl. Acad. Sci. U.S.A.">
        <title>The genome of Syntrophus aciditrophicus: life at the thermodynamic limit of microbial growth.</title>
        <authorList>
            <person name="McInerney M.J."/>
            <person name="Rohlin L."/>
            <person name="Mouttaki H."/>
            <person name="Kim U."/>
            <person name="Krupp R.S."/>
            <person name="Rios-Hernandez L."/>
            <person name="Sieber J."/>
            <person name="Struchtemeyer C.G."/>
            <person name="Bhattacharyya A."/>
            <person name="Campbell J.W."/>
            <person name="Gunsalus R.P."/>
        </authorList>
    </citation>
    <scope>NUCLEOTIDE SEQUENCE [LARGE SCALE GENOMIC DNA]</scope>
    <source>
        <strain evidence="8 9">SB</strain>
    </source>
</reference>
<sequence>MTPYRYGGFWIRALAFLVDKLILFFICLIFLLVGLSALRAGFDAVEPGDIMGRFMIIYYAMTHLLGMLYFTYFHGTTGQTPGKMLFGLRVVQTSGEKITPGIAFLRWVGYIFSALIFYLGFLWIIFDGKKQGWHDKIAGTIVIYRQEGSLGTETEGE</sequence>
<evidence type="ECO:0000256" key="4">
    <source>
        <dbReference type="ARBA" id="ARBA00022989"/>
    </source>
</evidence>
<dbReference type="OrthoDB" id="9765721at2"/>
<feature type="transmembrane region" description="Helical" evidence="6">
    <location>
        <begin position="20"/>
        <end position="42"/>
    </location>
</feature>
<evidence type="ECO:0000256" key="2">
    <source>
        <dbReference type="ARBA" id="ARBA00022475"/>
    </source>
</evidence>
<dbReference type="RefSeq" id="WP_011416480.1">
    <property type="nucleotide sequence ID" value="NC_007759.1"/>
</dbReference>
<feature type="domain" description="RDD" evidence="7">
    <location>
        <begin position="6"/>
        <end position="139"/>
    </location>
</feature>
<name>Q2LQT9_SYNAS</name>
<gene>
    <name evidence="8" type="ORF">SYN_02280</name>
</gene>
<dbReference type="Proteomes" id="UP000001933">
    <property type="component" value="Chromosome"/>
</dbReference>
<dbReference type="eggNOG" id="COG1714">
    <property type="taxonomic scope" value="Bacteria"/>
</dbReference>
<evidence type="ECO:0000313" key="8">
    <source>
        <dbReference type="EMBL" id="ABC76446.1"/>
    </source>
</evidence>
<dbReference type="Pfam" id="PF06271">
    <property type="entry name" value="RDD"/>
    <property type="match status" value="1"/>
</dbReference>
<accession>Q2LQT9</accession>
<dbReference type="PANTHER" id="PTHR36115:SF4">
    <property type="entry name" value="MEMBRANE PROTEIN"/>
    <property type="match status" value="1"/>
</dbReference>
<dbReference type="AlphaFoldDB" id="Q2LQT9"/>
<dbReference type="KEGG" id="sat:SYN_02280"/>
<dbReference type="HOGENOM" id="CLU_053152_2_2_7"/>
<keyword evidence="3 6" id="KW-0812">Transmembrane</keyword>
<evidence type="ECO:0000256" key="5">
    <source>
        <dbReference type="ARBA" id="ARBA00023136"/>
    </source>
</evidence>
<dbReference type="InterPro" id="IPR051791">
    <property type="entry name" value="Pra-immunoreactive"/>
</dbReference>
<dbReference type="GO" id="GO:0005886">
    <property type="term" value="C:plasma membrane"/>
    <property type="evidence" value="ECO:0007669"/>
    <property type="project" value="UniProtKB-SubCell"/>
</dbReference>
<keyword evidence="5 6" id="KW-0472">Membrane</keyword>
<comment type="subcellular location">
    <subcellularLocation>
        <location evidence="1">Cell membrane</location>
        <topology evidence="1">Multi-pass membrane protein</topology>
    </subcellularLocation>
</comment>